<dbReference type="Pfam" id="PF02902">
    <property type="entry name" value="Peptidase_C48"/>
    <property type="match status" value="1"/>
</dbReference>
<organism evidence="6 7">
    <name type="scientific">Colletotrichum salicis</name>
    <dbReference type="NCBI Taxonomy" id="1209931"/>
    <lineage>
        <taxon>Eukaryota</taxon>
        <taxon>Fungi</taxon>
        <taxon>Dikarya</taxon>
        <taxon>Ascomycota</taxon>
        <taxon>Pezizomycotina</taxon>
        <taxon>Sordariomycetes</taxon>
        <taxon>Hypocreomycetidae</taxon>
        <taxon>Glomerellales</taxon>
        <taxon>Glomerellaceae</taxon>
        <taxon>Colletotrichum</taxon>
        <taxon>Colletotrichum acutatum species complex</taxon>
    </lineage>
</organism>
<evidence type="ECO:0000313" key="7">
    <source>
        <dbReference type="Proteomes" id="UP000070121"/>
    </source>
</evidence>
<feature type="region of interest" description="Disordered" evidence="4">
    <location>
        <begin position="166"/>
        <end position="186"/>
    </location>
</feature>
<gene>
    <name evidence="6" type="ORF">CSAL01_11076</name>
</gene>
<evidence type="ECO:0000256" key="1">
    <source>
        <dbReference type="ARBA" id="ARBA00005234"/>
    </source>
</evidence>
<keyword evidence="3" id="KW-0378">Hydrolase</keyword>
<dbReference type="EMBL" id="JFFI01002400">
    <property type="protein sequence ID" value="KXH35059.1"/>
    <property type="molecule type" value="Genomic_DNA"/>
</dbReference>
<keyword evidence="7" id="KW-1185">Reference proteome</keyword>
<evidence type="ECO:0000259" key="5">
    <source>
        <dbReference type="PROSITE" id="PS50600"/>
    </source>
</evidence>
<accession>A0A135SGN8</accession>
<dbReference type="SUPFAM" id="SSF54001">
    <property type="entry name" value="Cysteine proteinases"/>
    <property type="match status" value="1"/>
</dbReference>
<dbReference type="GO" id="GO:0008234">
    <property type="term" value="F:cysteine-type peptidase activity"/>
    <property type="evidence" value="ECO:0007669"/>
    <property type="project" value="InterPro"/>
</dbReference>
<protein>
    <recommendedName>
        <fullName evidence="5">Ubiquitin-like protease family profile domain-containing protein</fullName>
    </recommendedName>
</protein>
<dbReference type="Gene3D" id="3.40.395.10">
    <property type="entry name" value="Adenoviral Proteinase, Chain A"/>
    <property type="match status" value="1"/>
</dbReference>
<feature type="region of interest" description="Disordered" evidence="4">
    <location>
        <begin position="211"/>
        <end position="249"/>
    </location>
</feature>
<dbReference type="GO" id="GO:0019783">
    <property type="term" value="F:ubiquitin-like protein peptidase activity"/>
    <property type="evidence" value="ECO:0007669"/>
    <property type="project" value="UniProtKB-ARBA"/>
</dbReference>
<dbReference type="OrthoDB" id="1939479at2759"/>
<dbReference type="STRING" id="1209931.A0A135SGN8"/>
<dbReference type="InterPro" id="IPR003653">
    <property type="entry name" value="Peptidase_C48_C"/>
</dbReference>
<sequence length="724" mass="81078">MASFPPQPPSGPSRHALQSQLPTDEPIKELVTLIGKFSANVAGFYASLRQLESEASVKLPHSDPVALRCRLPASVTPSLLILLPDIKPLLLLFYVGFDYSQQGDKFFSELVLLAEVQDDWATCLCLLEARSHARHTFIGTTKKEIALARYKGISLNDITSVLRTLQTKSSPEPEAPRSAKDQQINSDAPIPLSSSSFYSLESASFPGDIASPLRNLQHSSPTKAECHQSSILKEPEVAEISETPRREVSRELDFDHSAIPFGPIVIESEADVASVCSSILAEAPYELDPPTTDNFNQYPPSSPSVASSEDLIIEPTVQVPVGWRCLVHETHKEHEAQETLKIAIPSAMFPDHDPKRQRIDYFAPTENDFELIQRPDTWIKDDWLNAALAMVCDLSSDAFLVDSWAARAIEKRDYRPFREFARRLCQSTKALVVVNVDLKHWVLVIIEHDGSAAKKIEILDSLPAEKNSLYAQKVTSAIVKHYLPATTNRARRLLPRLCNIQNNFTDCGVFVFAFGLFSVANEPFLAHLDCRFLRKVMVVILDGPVADWEIDMPRALDNPPTSDDTGEDLNSDPGRQEDCMIRDPFLRFRDKLASLEQQALPLTRQVDTDLRACDDFNKTMAPFLGVITSLVTQAINRASALQRNIDTSKRLADMREKKAVREAREAIEAACEEPTIVQMHLLCDRVEAVSRQLQKVETELRLRNEKVSEMFDVCEERSRILAKA</sequence>
<evidence type="ECO:0000256" key="3">
    <source>
        <dbReference type="ARBA" id="ARBA00022801"/>
    </source>
</evidence>
<keyword evidence="2" id="KW-0645">Protease</keyword>
<dbReference type="Proteomes" id="UP000070121">
    <property type="component" value="Unassembled WGS sequence"/>
</dbReference>
<dbReference type="AlphaFoldDB" id="A0A135SGN8"/>
<feature type="domain" description="Ubiquitin-like protease family profile" evidence="5">
    <location>
        <begin position="362"/>
        <end position="518"/>
    </location>
</feature>
<evidence type="ECO:0000256" key="2">
    <source>
        <dbReference type="ARBA" id="ARBA00022670"/>
    </source>
</evidence>
<dbReference type="InterPro" id="IPR038765">
    <property type="entry name" value="Papain-like_cys_pep_sf"/>
</dbReference>
<feature type="region of interest" description="Disordered" evidence="4">
    <location>
        <begin position="552"/>
        <end position="577"/>
    </location>
</feature>
<evidence type="ECO:0000256" key="4">
    <source>
        <dbReference type="SAM" id="MobiDB-lite"/>
    </source>
</evidence>
<proteinExistence type="inferred from homology"/>
<comment type="caution">
    <text evidence="6">The sequence shown here is derived from an EMBL/GenBank/DDBJ whole genome shotgun (WGS) entry which is preliminary data.</text>
</comment>
<name>A0A135SGN8_9PEZI</name>
<reference evidence="6 7" key="1">
    <citation type="submission" date="2014-02" db="EMBL/GenBank/DDBJ databases">
        <title>The genome sequence of Colletotrichum salicis CBS 607.94.</title>
        <authorList>
            <person name="Baroncelli R."/>
            <person name="Thon M.R."/>
        </authorList>
    </citation>
    <scope>NUCLEOTIDE SEQUENCE [LARGE SCALE GENOMIC DNA]</scope>
    <source>
        <strain evidence="6 7">CBS 607.94</strain>
    </source>
</reference>
<comment type="similarity">
    <text evidence="1">Belongs to the peptidase C48 family.</text>
</comment>
<dbReference type="GO" id="GO:0006508">
    <property type="term" value="P:proteolysis"/>
    <property type="evidence" value="ECO:0007669"/>
    <property type="project" value="UniProtKB-KW"/>
</dbReference>
<feature type="compositionally biased region" description="Polar residues" evidence="4">
    <location>
        <begin position="214"/>
        <end position="231"/>
    </location>
</feature>
<evidence type="ECO:0000313" key="6">
    <source>
        <dbReference type="EMBL" id="KXH35059.1"/>
    </source>
</evidence>
<dbReference type="PROSITE" id="PS50600">
    <property type="entry name" value="ULP_PROTEASE"/>
    <property type="match status" value="1"/>
</dbReference>